<evidence type="ECO:0000256" key="3">
    <source>
        <dbReference type="ARBA" id="ARBA00022475"/>
    </source>
</evidence>
<dbReference type="RefSeq" id="WP_378283187.1">
    <property type="nucleotide sequence ID" value="NZ_JBHSON010000023.1"/>
</dbReference>
<comment type="similarity">
    <text evidence="2">Belongs to the cytochrome ubiquinol oxidase subunit 2 family.</text>
</comment>
<feature type="transmembrane region" description="Helical" evidence="7">
    <location>
        <begin position="145"/>
        <end position="167"/>
    </location>
</feature>
<dbReference type="PANTHER" id="PTHR43141:SF4">
    <property type="entry name" value="CYTOCHROME BD2 SUBUNIT II"/>
    <property type="match status" value="1"/>
</dbReference>
<feature type="transmembrane region" description="Helical" evidence="7">
    <location>
        <begin position="6"/>
        <end position="31"/>
    </location>
</feature>
<dbReference type="PANTHER" id="PTHR43141">
    <property type="entry name" value="CYTOCHROME BD2 SUBUNIT II"/>
    <property type="match status" value="1"/>
</dbReference>
<gene>
    <name evidence="8" type="ORF">ACFPZN_18205</name>
</gene>
<feature type="transmembrane region" description="Helical" evidence="7">
    <location>
        <begin position="116"/>
        <end position="139"/>
    </location>
</feature>
<evidence type="ECO:0000256" key="2">
    <source>
        <dbReference type="ARBA" id="ARBA00007543"/>
    </source>
</evidence>
<comment type="subcellular location">
    <subcellularLocation>
        <location evidence="1">Cell membrane</location>
        <topology evidence="1">Multi-pass membrane protein</topology>
    </subcellularLocation>
</comment>
<name>A0ABW1A0R5_9ACTN</name>
<keyword evidence="9" id="KW-1185">Reference proteome</keyword>
<accession>A0ABW1A0R5</accession>
<feature type="transmembrane region" description="Helical" evidence="7">
    <location>
        <begin position="218"/>
        <end position="243"/>
    </location>
</feature>
<reference evidence="9" key="1">
    <citation type="journal article" date="2019" name="Int. J. Syst. Evol. Microbiol.">
        <title>The Global Catalogue of Microorganisms (GCM) 10K type strain sequencing project: providing services to taxonomists for standard genome sequencing and annotation.</title>
        <authorList>
            <consortium name="The Broad Institute Genomics Platform"/>
            <consortium name="The Broad Institute Genome Sequencing Center for Infectious Disease"/>
            <person name="Wu L."/>
            <person name="Ma J."/>
        </authorList>
    </citation>
    <scope>NUCLEOTIDE SEQUENCE [LARGE SCALE GENOMIC DNA]</scope>
    <source>
        <strain evidence="9">KCTC 42087</strain>
    </source>
</reference>
<evidence type="ECO:0000256" key="4">
    <source>
        <dbReference type="ARBA" id="ARBA00022692"/>
    </source>
</evidence>
<protein>
    <submittedName>
        <fullName evidence="8">Cytochrome d ubiquinol oxidase subunit II</fullName>
    </submittedName>
</protein>
<proteinExistence type="inferred from homology"/>
<evidence type="ECO:0000313" key="9">
    <source>
        <dbReference type="Proteomes" id="UP001596074"/>
    </source>
</evidence>
<evidence type="ECO:0000256" key="1">
    <source>
        <dbReference type="ARBA" id="ARBA00004651"/>
    </source>
</evidence>
<feature type="transmembrane region" description="Helical" evidence="7">
    <location>
        <begin position="43"/>
        <end position="70"/>
    </location>
</feature>
<feature type="transmembrane region" description="Helical" evidence="7">
    <location>
        <begin position="76"/>
        <end position="95"/>
    </location>
</feature>
<comment type="caution">
    <text evidence="8">The sequence shown here is derived from an EMBL/GenBank/DDBJ whole genome shotgun (WGS) entry which is preliminary data.</text>
</comment>
<keyword evidence="4 7" id="KW-0812">Transmembrane</keyword>
<keyword evidence="5 7" id="KW-1133">Transmembrane helix</keyword>
<keyword evidence="6 7" id="KW-0472">Membrane</keyword>
<dbReference type="Proteomes" id="UP001596074">
    <property type="component" value="Unassembled WGS sequence"/>
</dbReference>
<feature type="transmembrane region" description="Helical" evidence="7">
    <location>
        <begin position="188"/>
        <end position="206"/>
    </location>
</feature>
<keyword evidence="3" id="KW-1003">Cell membrane</keyword>
<dbReference type="EMBL" id="JBHSON010000023">
    <property type="protein sequence ID" value="MFC5747569.1"/>
    <property type="molecule type" value="Genomic_DNA"/>
</dbReference>
<organism evidence="8 9">
    <name type="scientific">Actinomadura rugatobispora</name>
    <dbReference type="NCBI Taxonomy" id="1994"/>
    <lineage>
        <taxon>Bacteria</taxon>
        <taxon>Bacillati</taxon>
        <taxon>Actinomycetota</taxon>
        <taxon>Actinomycetes</taxon>
        <taxon>Streptosporangiales</taxon>
        <taxon>Thermomonosporaceae</taxon>
        <taxon>Actinomadura</taxon>
    </lineage>
</organism>
<evidence type="ECO:0000256" key="5">
    <source>
        <dbReference type="ARBA" id="ARBA00022989"/>
    </source>
</evidence>
<evidence type="ECO:0000256" key="6">
    <source>
        <dbReference type="ARBA" id="ARBA00023136"/>
    </source>
</evidence>
<evidence type="ECO:0000256" key="7">
    <source>
        <dbReference type="SAM" id="Phobius"/>
    </source>
</evidence>
<evidence type="ECO:0000313" key="8">
    <source>
        <dbReference type="EMBL" id="MFC5747569.1"/>
    </source>
</evidence>
<dbReference type="InterPro" id="IPR003317">
    <property type="entry name" value="Cyt-d_oxidase_su2"/>
</dbReference>
<dbReference type="Pfam" id="PF02322">
    <property type="entry name" value="Cyt_bd_oxida_II"/>
    <property type="match status" value="1"/>
</dbReference>
<sequence length="253" mass="26091">MMELLAVAMLAVFTAGYLVLAGGDIGVGMLLPFLGRDQAERRVVIASIAPFFLGNEVWLVSAAGITAGAFPGLEHHLLEGLFPLFVVLLVAWVVRDMGLWLRGRVDAAVWRGGCDAAIVGGSWALALVWGALLGSIAVGGGDGDLGLNVGSVLGLPLAVVFAVHGAGFARLRSAGAVLERARRVPARYGVSAAVLVVVAVAAGARLPWSESASSGTALAATAVMTVVLLPLLLAAQALVWWTFRGRVDSPSYL</sequence>